<proteinExistence type="predicted"/>
<keyword evidence="2" id="KW-1185">Reference proteome</keyword>
<dbReference type="Proteomes" id="UP000769780">
    <property type="component" value="Unassembled WGS sequence"/>
</dbReference>
<name>A0ABS7K3I3_9BACI</name>
<dbReference type="RefSeq" id="WP_221872783.1">
    <property type="nucleotide sequence ID" value="NZ_JACWFH010000008.1"/>
</dbReference>
<dbReference type="InterPro" id="IPR009776">
    <property type="entry name" value="Spore_0_M"/>
</dbReference>
<evidence type="ECO:0000313" key="2">
    <source>
        <dbReference type="Proteomes" id="UP000769780"/>
    </source>
</evidence>
<comment type="caution">
    <text evidence="1">The sequence shown here is derived from an EMBL/GenBank/DDBJ whole genome shotgun (WGS) entry which is preliminary data.</text>
</comment>
<protein>
    <submittedName>
        <fullName evidence="1">Sporulation protein</fullName>
    </submittedName>
</protein>
<evidence type="ECO:0000313" key="1">
    <source>
        <dbReference type="EMBL" id="MBY0096706.1"/>
    </source>
</evidence>
<organism evidence="1 2">
    <name type="scientific">Mesobacillus maritimus</name>
    <dbReference type="NCBI Taxonomy" id="1643336"/>
    <lineage>
        <taxon>Bacteria</taxon>
        <taxon>Bacillati</taxon>
        <taxon>Bacillota</taxon>
        <taxon>Bacilli</taxon>
        <taxon>Bacillales</taxon>
        <taxon>Bacillaceae</taxon>
        <taxon>Mesobacillus</taxon>
    </lineage>
</organism>
<gene>
    <name evidence="1" type="ORF">H0185_07785</name>
</gene>
<dbReference type="PANTHER" id="PTHR40053:SF1">
    <property type="entry name" value="SPORULATION-CONTROL PROTEIN SPO0M"/>
    <property type="match status" value="1"/>
</dbReference>
<dbReference type="PANTHER" id="PTHR40053">
    <property type="entry name" value="SPORULATION-CONTROL PROTEIN SPO0M"/>
    <property type="match status" value="1"/>
</dbReference>
<dbReference type="EMBL" id="JACWFH010000008">
    <property type="protein sequence ID" value="MBY0096706.1"/>
    <property type="molecule type" value="Genomic_DNA"/>
</dbReference>
<sequence length="256" mass="28926">MSLFNKALASIGIGSAQVDTKLEKDKVTPGGEIRGVVHIKGGNTEQKVDEIYLGLNTTYLKESNDRKINVPVVIDRFRLNEPFTIGPGETKEIPFSFVLPLDVPISIGRTKIWVSTALDIKNAVDPSDKDYLHVIPNRLMDAVLNGVEDLGFRLREADCEQAPYRLRKRLPFIQEFEFVPVMGSFRGRLDELELVFFQVSENETEIYMQVDRRARGLGGFLSEALEMDESNIRFTVTSSDIPGLRQKLETIINKYS</sequence>
<accession>A0ABS7K3I3</accession>
<reference evidence="1 2" key="1">
    <citation type="submission" date="2020-07" db="EMBL/GenBank/DDBJ databases">
        <title>Fungal Genomes of the International Space Station.</title>
        <authorList>
            <person name="Seuylemezian A."/>
            <person name="Singh N.K."/>
            <person name="Wood J."/>
            <person name="Venkateswaran K."/>
        </authorList>
    </citation>
    <scope>NUCLEOTIDE SEQUENCE [LARGE SCALE GENOMIC DNA]</scope>
    <source>
        <strain evidence="1 2">PL-B2</strain>
    </source>
</reference>
<dbReference type="Pfam" id="PF07070">
    <property type="entry name" value="Spo0M"/>
    <property type="match status" value="1"/>
</dbReference>